<dbReference type="InterPro" id="IPR048913">
    <property type="entry name" value="BetaGal_gal-bd"/>
</dbReference>
<dbReference type="InterPro" id="IPR019801">
    <property type="entry name" value="Glyco_hydro_35_CS"/>
</dbReference>
<dbReference type="InterPro" id="IPR017853">
    <property type="entry name" value="GH"/>
</dbReference>
<dbReference type="InterPro" id="IPR048912">
    <property type="entry name" value="BetaGal1-like_ABD1"/>
</dbReference>
<dbReference type="FunFam" id="3.20.20.80:FF:000017">
    <property type="entry name" value="Beta-galactosidase"/>
    <property type="match status" value="1"/>
</dbReference>
<dbReference type="Gene3D" id="3.20.20.80">
    <property type="entry name" value="Glycosidases"/>
    <property type="match status" value="1"/>
</dbReference>
<comment type="similarity">
    <text evidence="1 7">Belongs to the glycosyl hydrolase 35 family.</text>
</comment>
<feature type="region of interest" description="Disordered" evidence="8">
    <location>
        <begin position="57"/>
        <end position="105"/>
    </location>
</feature>
<accession>A0A085MYQ1</accession>
<dbReference type="InterPro" id="IPR031330">
    <property type="entry name" value="Gly_Hdrlase_35_cat"/>
</dbReference>
<feature type="domain" description="Beta-galactosidase galactose-binding" evidence="11">
    <location>
        <begin position="723"/>
        <end position="783"/>
    </location>
</feature>
<feature type="domain" description="Beta-galactosidase 1-like first all-beta" evidence="10">
    <location>
        <begin position="589"/>
        <end position="695"/>
    </location>
</feature>
<dbReference type="Pfam" id="PF01301">
    <property type="entry name" value="Glyco_hydro_35"/>
    <property type="match status" value="1"/>
</dbReference>
<keyword evidence="5 6" id="KW-0326">Glycosidase</keyword>
<evidence type="ECO:0000259" key="9">
    <source>
        <dbReference type="Pfam" id="PF01301"/>
    </source>
</evidence>
<evidence type="ECO:0000313" key="12">
    <source>
        <dbReference type="EMBL" id="KFD62347.1"/>
    </source>
</evidence>
<keyword evidence="2" id="KW-0732">Signal</keyword>
<feature type="domain" description="Glycoside hydrolase 35 catalytic" evidence="9">
    <location>
        <begin position="241"/>
        <end position="538"/>
    </location>
</feature>
<sequence>HVGIRLVRVFIAEKSRLVILSPGYSHLAESCLADRSFGRQSFGRLVVWPTGRWADRSFGRQTSRPNDQSTKRPVGQTTSRSNDLSTERPVGQTTCRPNDQSAKRPVGQMTVGHMTCCWNREVVSTVRGEECHLRLLLVMGNSSFQIPRRICVIMNALILVAFVPVFFSHVPTREAGLTTDQERSFSIDYNNNQFLKDGMPYRYIAGAIHYFRVPEVHWYDRGTFLEQIFTCDEKWCLYDNRKGHAQWMDKQLKKIRAAGLNAIQTYVPWNLHEPFPGKFYFSDMANLTRFLLLAKKVKLSVILRPGPFICAEWENGGLPWWLLKEPDIRLRTSDPKFMWRVQLWYAELMPKIIPLLYRNGGPIIMVQVENEYGSYKECDQTYTASLASLFRAHLGPDVTLFTTDGHSLKMVKCGSIPGVYPTVDFGPMNFQSVREAFAVQRYFAPKGPLVNSEFYPGWFDEWGRNHSVTLIKPVLETMEYMWVLNASFTIYVFHGGSNFGFMNGISSLPVTTSYDYDAPLSEAGDITSKYLAIRTQIERLTGIPNLYPLPPANVKIAYGTLKLRSLGTLVSLLNLVSSMERVISKRTQSFENLNWPYGTVLYEVRVPFSAGKYILKISGLKDLAYVMVDGQLQGALMDTKKQELSMNVQLSDNSTLQILVENLGRQNFGYIDKKGILGNVTLSGTVLTNWVHYRISIEALFNTAYSYIPATGRKGFSSTLFTPTIYNADFLLGNSIEDTFFYPKGWGKGQLYLNGYNVGRYWPKLGPQLTLYVPKNMLKQGNNRAIVLEYENPGQCVDQYETVCAVEFIDFPLLSKSVLSK</sequence>
<evidence type="ECO:0000256" key="3">
    <source>
        <dbReference type="ARBA" id="ARBA00022801"/>
    </source>
</evidence>
<dbReference type="PANTHER" id="PTHR23421">
    <property type="entry name" value="BETA-GALACTOSIDASE RELATED"/>
    <property type="match status" value="1"/>
</dbReference>
<dbReference type="EC" id="3.2.1.23" evidence="6"/>
<evidence type="ECO:0000256" key="7">
    <source>
        <dbReference type="RuleBase" id="RU003679"/>
    </source>
</evidence>
<name>A0A085MYQ1_9BILA</name>
<proteinExistence type="inferred from homology"/>
<evidence type="ECO:0000256" key="1">
    <source>
        <dbReference type="ARBA" id="ARBA00009809"/>
    </source>
</evidence>
<comment type="catalytic activity">
    <reaction evidence="6">
        <text>Hydrolysis of terminal non-reducing beta-D-galactose residues in beta-D-galactosides.</text>
        <dbReference type="EC" id="3.2.1.23"/>
    </reaction>
</comment>
<protein>
    <recommendedName>
        <fullName evidence="6">Beta-galactosidase</fullName>
        <ecNumber evidence="6">3.2.1.23</ecNumber>
    </recommendedName>
</protein>
<dbReference type="Pfam" id="PF21317">
    <property type="entry name" value="BetaGal_ABD_1"/>
    <property type="match status" value="1"/>
</dbReference>
<evidence type="ECO:0000256" key="5">
    <source>
        <dbReference type="ARBA" id="ARBA00023295"/>
    </source>
</evidence>
<dbReference type="EMBL" id="KL367597">
    <property type="protein sequence ID" value="KFD62347.1"/>
    <property type="molecule type" value="Genomic_DNA"/>
</dbReference>
<feature type="compositionally biased region" description="Polar residues" evidence="8">
    <location>
        <begin position="59"/>
        <end position="68"/>
    </location>
</feature>
<evidence type="ECO:0000259" key="11">
    <source>
        <dbReference type="Pfam" id="PF21467"/>
    </source>
</evidence>
<organism evidence="12">
    <name type="scientific">Trichuris suis</name>
    <name type="common">pig whipworm</name>
    <dbReference type="NCBI Taxonomy" id="68888"/>
    <lineage>
        <taxon>Eukaryota</taxon>
        <taxon>Metazoa</taxon>
        <taxon>Ecdysozoa</taxon>
        <taxon>Nematoda</taxon>
        <taxon>Enoplea</taxon>
        <taxon>Dorylaimia</taxon>
        <taxon>Trichinellida</taxon>
        <taxon>Trichuridae</taxon>
        <taxon>Trichuris</taxon>
    </lineage>
</organism>
<dbReference type="SUPFAM" id="SSF49785">
    <property type="entry name" value="Galactose-binding domain-like"/>
    <property type="match status" value="1"/>
</dbReference>
<evidence type="ECO:0000256" key="2">
    <source>
        <dbReference type="ARBA" id="ARBA00022729"/>
    </source>
</evidence>
<gene>
    <name evidence="12" type="ORF">M514_08701</name>
</gene>
<dbReference type="GO" id="GO:0005975">
    <property type="term" value="P:carbohydrate metabolic process"/>
    <property type="evidence" value="ECO:0007669"/>
    <property type="project" value="InterPro"/>
</dbReference>
<dbReference type="GO" id="GO:0004565">
    <property type="term" value="F:beta-galactosidase activity"/>
    <property type="evidence" value="ECO:0007669"/>
    <property type="project" value="UniProtKB-EC"/>
</dbReference>
<feature type="compositionally biased region" description="Polar residues" evidence="8">
    <location>
        <begin position="91"/>
        <end position="100"/>
    </location>
</feature>
<evidence type="ECO:0000256" key="6">
    <source>
        <dbReference type="RuleBase" id="RU000675"/>
    </source>
</evidence>
<evidence type="ECO:0000256" key="4">
    <source>
        <dbReference type="ARBA" id="ARBA00023180"/>
    </source>
</evidence>
<dbReference type="InterPro" id="IPR001944">
    <property type="entry name" value="Glycoside_Hdrlase_35"/>
</dbReference>
<dbReference type="InterPro" id="IPR008979">
    <property type="entry name" value="Galactose-bd-like_sf"/>
</dbReference>
<dbReference type="Pfam" id="PF21467">
    <property type="entry name" value="BetaGal_gal-bd"/>
    <property type="match status" value="1"/>
</dbReference>
<dbReference type="Proteomes" id="UP000030758">
    <property type="component" value="Unassembled WGS sequence"/>
</dbReference>
<feature type="compositionally biased region" description="Polar residues" evidence="8">
    <location>
        <begin position="75"/>
        <end position="84"/>
    </location>
</feature>
<feature type="non-terminal residue" evidence="12">
    <location>
        <position position="1"/>
    </location>
</feature>
<dbReference type="Gene3D" id="2.60.120.260">
    <property type="entry name" value="Galactose-binding domain-like"/>
    <property type="match status" value="2"/>
</dbReference>
<evidence type="ECO:0000256" key="8">
    <source>
        <dbReference type="SAM" id="MobiDB-lite"/>
    </source>
</evidence>
<feature type="non-terminal residue" evidence="12">
    <location>
        <position position="821"/>
    </location>
</feature>
<evidence type="ECO:0000259" key="10">
    <source>
        <dbReference type="Pfam" id="PF21317"/>
    </source>
</evidence>
<dbReference type="AlphaFoldDB" id="A0A085MYQ1"/>
<dbReference type="PROSITE" id="PS01182">
    <property type="entry name" value="GLYCOSYL_HYDROL_F35"/>
    <property type="match status" value="1"/>
</dbReference>
<keyword evidence="3 6" id="KW-0378">Hydrolase</keyword>
<dbReference type="PRINTS" id="PR00742">
    <property type="entry name" value="GLHYDRLASE35"/>
</dbReference>
<dbReference type="SUPFAM" id="SSF51445">
    <property type="entry name" value="(Trans)glycosidases"/>
    <property type="match status" value="1"/>
</dbReference>
<reference evidence="12" key="1">
    <citation type="journal article" date="2014" name="Nat. Genet.">
        <title>Genome and transcriptome of the porcine whipworm Trichuris suis.</title>
        <authorList>
            <person name="Jex A.R."/>
            <person name="Nejsum P."/>
            <person name="Schwarz E.M."/>
            <person name="Hu L."/>
            <person name="Young N.D."/>
            <person name="Hall R.S."/>
            <person name="Korhonen P.K."/>
            <person name="Liao S."/>
            <person name="Thamsborg S."/>
            <person name="Xia J."/>
            <person name="Xu P."/>
            <person name="Wang S."/>
            <person name="Scheerlinck J.P."/>
            <person name="Hofmann A."/>
            <person name="Sternberg P.W."/>
            <person name="Wang J."/>
            <person name="Gasser R.B."/>
        </authorList>
    </citation>
    <scope>NUCLEOTIDE SEQUENCE [LARGE SCALE GENOMIC DNA]</scope>
    <source>
        <strain evidence="12">DCEP-RM93F</strain>
    </source>
</reference>
<keyword evidence="4" id="KW-0325">Glycoprotein</keyword>